<evidence type="ECO:0000313" key="2">
    <source>
        <dbReference type="Proteomes" id="UP000287247"/>
    </source>
</evidence>
<name>A0A401IFD5_APHSA</name>
<dbReference type="RefSeq" id="WP_124972037.1">
    <property type="nucleotide sequence ID" value="NZ_BDQK01000005.1"/>
</dbReference>
<sequence>MSMLKKPVIAIGLDAAEPSLVEKWMEQGYLKNLSKLREKGIYGRLQNFDDSNVETAWTTFATGCSPQKTGFWAHMGLCEGTYNFETIAAYKFEEYPAFYSLGPDYRVATFDVPQVRLTDKINGVQVAAWGAHSPQVDSGSLPETLWQELIDKHGASPSLHKDYAVCLDLKSTLKIVERLKTSILRQSANCQDLLQREDWDLFLTVFNTPHAGGHLLWQLSQPDHPLYEALHSQVGYDPLLMLFQLMDEAIGEIVAKAPDNAHVVIFSAHGMGPATIDLPTFVALPEFLYRFNFPGQYALGYSKISDPLPPPVTKMKCNYWERHIWGTKYDTNPLRRFLRRELHNRIFKIIEPWLEKSDEPDLISPWELMRRGERVIPWNPTQWYKLLWPSMKAFALPSFAEGYIRINLKGREPQGIVEPSEYHALCDELCEKLYALKDARKGIPMVKKIVRTRENPCERHPKLPDPDLIVVWQDDYATDVIDSPDYGRCGPLPPYRAGSHRPEGMILAYGPEIEPGTSLSQGHVLDLAPTILSLMDAPIPEYLEGKPLAIRKNLALSK</sequence>
<proteinExistence type="predicted"/>
<keyword evidence="2" id="KW-1185">Reference proteome</keyword>
<evidence type="ECO:0000313" key="1">
    <source>
        <dbReference type="EMBL" id="GBF79934.1"/>
    </source>
</evidence>
<organism evidence="1 2">
    <name type="scientific">Aphanothece sacrum FPU1</name>
    <dbReference type="NCBI Taxonomy" id="1920663"/>
    <lineage>
        <taxon>Bacteria</taxon>
        <taxon>Bacillati</taxon>
        <taxon>Cyanobacteriota</taxon>
        <taxon>Cyanophyceae</taxon>
        <taxon>Oscillatoriophycideae</taxon>
        <taxon>Chroococcales</taxon>
        <taxon>Aphanothecaceae</taxon>
        <taxon>Aphanothece</taxon>
    </lineage>
</organism>
<dbReference type="Pfam" id="PF01663">
    <property type="entry name" value="Phosphodiest"/>
    <property type="match status" value="1"/>
</dbReference>
<dbReference type="OrthoDB" id="9779418at2"/>
<gene>
    <name evidence="1" type="ORF">AsFPU1_1334</name>
</gene>
<dbReference type="InterPro" id="IPR002591">
    <property type="entry name" value="Phosphodiest/P_Trfase"/>
</dbReference>
<protein>
    <submittedName>
        <fullName evidence="1">Type I phosphodiesterase, nucleotide pyrophosphatase</fullName>
    </submittedName>
</protein>
<dbReference type="Proteomes" id="UP000287247">
    <property type="component" value="Unassembled WGS sequence"/>
</dbReference>
<dbReference type="InterPro" id="IPR017850">
    <property type="entry name" value="Alkaline_phosphatase_core_sf"/>
</dbReference>
<dbReference type="AlphaFoldDB" id="A0A401IFD5"/>
<dbReference type="SUPFAM" id="SSF53649">
    <property type="entry name" value="Alkaline phosphatase-like"/>
    <property type="match status" value="1"/>
</dbReference>
<reference evidence="2" key="1">
    <citation type="submission" date="2017-05" db="EMBL/GenBank/DDBJ databases">
        <title>Physiological properties and genetic analysis related to exopolysaccharide production of fresh-water unicellular cyanobacterium Aphanothece sacrum, Suizenji Nori, that has been cultured as a food source in Japan.</title>
        <authorList>
            <person name="Kanesaki Y."/>
            <person name="Yoshikawa S."/>
            <person name="Ohki K."/>
        </authorList>
    </citation>
    <scope>NUCLEOTIDE SEQUENCE [LARGE SCALE GENOMIC DNA]</scope>
    <source>
        <strain evidence="2">FPU1</strain>
    </source>
</reference>
<dbReference type="EMBL" id="BDQK01000005">
    <property type="protein sequence ID" value="GBF79934.1"/>
    <property type="molecule type" value="Genomic_DNA"/>
</dbReference>
<accession>A0A401IFD5</accession>
<comment type="caution">
    <text evidence="1">The sequence shown here is derived from an EMBL/GenBank/DDBJ whole genome shotgun (WGS) entry which is preliminary data.</text>
</comment>
<dbReference type="Gene3D" id="3.40.720.10">
    <property type="entry name" value="Alkaline Phosphatase, subunit A"/>
    <property type="match status" value="2"/>
</dbReference>